<dbReference type="SUPFAM" id="SSF56300">
    <property type="entry name" value="Metallo-dependent phosphatases"/>
    <property type="match status" value="1"/>
</dbReference>
<organism evidence="4 5">
    <name type="scientific">Pedococcus dokdonensis</name>
    <dbReference type="NCBI Taxonomy" id="443156"/>
    <lineage>
        <taxon>Bacteria</taxon>
        <taxon>Bacillati</taxon>
        <taxon>Actinomycetota</taxon>
        <taxon>Actinomycetes</taxon>
        <taxon>Micrococcales</taxon>
        <taxon>Intrasporangiaceae</taxon>
        <taxon>Pedococcus</taxon>
    </lineage>
</organism>
<dbReference type="InterPro" id="IPR039331">
    <property type="entry name" value="PAPs-like"/>
</dbReference>
<reference evidence="5" key="1">
    <citation type="submission" date="2016-10" db="EMBL/GenBank/DDBJ databases">
        <authorList>
            <person name="Varghese N."/>
            <person name="Submissions S."/>
        </authorList>
    </citation>
    <scope>NUCLEOTIDE SEQUENCE [LARGE SCALE GENOMIC DNA]</scope>
    <source>
        <strain evidence="5">DSM 22329</strain>
    </source>
</reference>
<feature type="domain" description="PKD" evidence="3">
    <location>
        <begin position="428"/>
        <end position="513"/>
    </location>
</feature>
<feature type="domain" description="PKD" evidence="3">
    <location>
        <begin position="347"/>
        <end position="424"/>
    </location>
</feature>
<dbReference type="InterPro" id="IPR004843">
    <property type="entry name" value="Calcineurin-like_PHP"/>
</dbReference>
<name>A0A1H0V8Q4_9MICO</name>
<dbReference type="InterPro" id="IPR013783">
    <property type="entry name" value="Ig-like_fold"/>
</dbReference>
<protein>
    <submittedName>
        <fullName evidence="4">PKD repeat-containing protein</fullName>
    </submittedName>
</protein>
<dbReference type="InterPro" id="IPR035986">
    <property type="entry name" value="PKD_dom_sf"/>
</dbReference>
<dbReference type="RefSeq" id="WP_172829428.1">
    <property type="nucleotide sequence ID" value="NZ_LT629711.1"/>
</dbReference>
<proteinExistence type="predicted"/>
<dbReference type="Pfam" id="PF00149">
    <property type="entry name" value="Metallophos"/>
    <property type="match status" value="1"/>
</dbReference>
<feature type="signal peptide" evidence="2">
    <location>
        <begin position="1"/>
        <end position="31"/>
    </location>
</feature>
<accession>A0A1H0V8Q4</accession>
<dbReference type="STRING" id="443156.SAMN04489867_3723"/>
<dbReference type="PANTHER" id="PTHR22953">
    <property type="entry name" value="ACID PHOSPHATASE RELATED"/>
    <property type="match status" value="1"/>
</dbReference>
<sequence>MGFGVGNRRLRRVALGAAVLLVVLAGPVASAPGDPTVRFSAAGDFSAGASATSVLNLIGSLDNDFHAALGDMSYGTTGAEDAWCNLVKAGVGEGYPFELVSGNHESNGQNGNINDFSACLPNQLPGLKGTYGRQYYVDVPANAPLVRYVAVSSGIPFTTGTKSYASGTPEYAWTSAAIDGARAAGIPWVVVGNHTPCVSLGEYACEMGSDLANLLLAKKVDVVLTGHEHIYQRTKQLTTRTGCATLVPGTFNATCVVDSDNDLAAGAGTVFATVGTGGINQRNVNTTDPEAGYFAAYAGLNVNSTFGVLDFSLTSDVLTATFRRASGGTFSDAFTITKGVAPPNQPPTAAFTPTCTQLACSVDASASSDADGTIASYAWQFGDGTTGTGVNASRTYAAAGTYTITLTVTDDDGATDTTTRSVTVAPTPNQLPTASFTTSCTDLACSFNGTGSSDPDGTIASYAWQWGDGTADGTGATANHTYAAAGTYTARLTVTDNAGATGTTTKDVTVTAPPPVTVLAADAYGRTLATGWGSADTGGAWTTNASSSALSVTGGAGQVRLNAGSGPWLALAGVSSSSTDLVTTIFLDKVPTGSGAYVSLNGRRVPGVGDYRAKVHYTSNGGVWLSLQRATAANAETVLAAETQVPGITMAAGEKLLARVQVTGTSPTTVRARVWKAGTTEPTTWQKTATDSTSGFQAAGGVGFYLYLSGAATNAPIAFNFDDLKAVPGP</sequence>
<keyword evidence="1 2" id="KW-0732">Signal</keyword>
<dbReference type="PANTHER" id="PTHR22953:SF153">
    <property type="entry name" value="PURPLE ACID PHOSPHATASE"/>
    <property type="match status" value="1"/>
</dbReference>
<dbReference type="GO" id="GO:0005975">
    <property type="term" value="P:carbohydrate metabolic process"/>
    <property type="evidence" value="ECO:0007669"/>
    <property type="project" value="UniProtKB-ARBA"/>
</dbReference>
<dbReference type="GO" id="GO:0003993">
    <property type="term" value="F:acid phosphatase activity"/>
    <property type="evidence" value="ECO:0007669"/>
    <property type="project" value="InterPro"/>
</dbReference>
<keyword evidence="5" id="KW-1185">Reference proteome</keyword>
<dbReference type="AlphaFoldDB" id="A0A1H0V8Q4"/>
<dbReference type="InterPro" id="IPR022409">
    <property type="entry name" value="PKD/Chitinase_dom"/>
</dbReference>
<dbReference type="Gene3D" id="2.60.40.10">
    <property type="entry name" value="Immunoglobulins"/>
    <property type="match status" value="2"/>
</dbReference>
<dbReference type="InterPro" id="IPR000601">
    <property type="entry name" value="PKD_dom"/>
</dbReference>
<evidence type="ECO:0000313" key="4">
    <source>
        <dbReference type="EMBL" id="SDP74598.1"/>
    </source>
</evidence>
<dbReference type="Pfam" id="PF18911">
    <property type="entry name" value="PKD_4"/>
    <property type="match status" value="2"/>
</dbReference>
<evidence type="ECO:0000256" key="1">
    <source>
        <dbReference type="ARBA" id="ARBA00022729"/>
    </source>
</evidence>
<dbReference type="Proteomes" id="UP000199077">
    <property type="component" value="Chromosome I"/>
</dbReference>
<dbReference type="SMART" id="SM00089">
    <property type="entry name" value="PKD"/>
    <property type="match status" value="2"/>
</dbReference>
<dbReference type="Gene3D" id="3.60.21.10">
    <property type="match status" value="1"/>
</dbReference>
<gene>
    <name evidence="4" type="ORF">SAMN04489867_3723</name>
</gene>
<dbReference type="PROSITE" id="PS50093">
    <property type="entry name" value="PKD"/>
    <property type="match status" value="2"/>
</dbReference>
<dbReference type="InterPro" id="IPR029052">
    <property type="entry name" value="Metallo-depent_PP-like"/>
</dbReference>
<evidence type="ECO:0000256" key="2">
    <source>
        <dbReference type="SAM" id="SignalP"/>
    </source>
</evidence>
<dbReference type="EMBL" id="LT629711">
    <property type="protein sequence ID" value="SDP74598.1"/>
    <property type="molecule type" value="Genomic_DNA"/>
</dbReference>
<dbReference type="SUPFAM" id="SSF49299">
    <property type="entry name" value="PKD domain"/>
    <property type="match status" value="2"/>
</dbReference>
<evidence type="ECO:0000259" key="3">
    <source>
        <dbReference type="PROSITE" id="PS50093"/>
    </source>
</evidence>
<dbReference type="CDD" id="cd00146">
    <property type="entry name" value="PKD"/>
    <property type="match status" value="2"/>
</dbReference>
<evidence type="ECO:0000313" key="5">
    <source>
        <dbReference type="Proteomes" id="UP000199077"/>
    </source>
</evidence>
<feature type="chain" id="PRO_5039223752" evidence="2">
    <location>
        <begin position="32"/>
        <end position="730"/>
    </location>
</feature>